<dbReference type="RefSeq" id="XP_001731079.1">
    <property type="nucleotide sequence ID" value="XM_001731027.1"/>
</dbReference>
<feature type="region of interest" description="Disordered" evidence="4">
    <location>
        <begin position="243"/>
        <end position="342"/>
    </location>
</feature>
<comment type="similarity">
    <text evidence="1">Belongs to the SH3YL1 family.</text>
</comment>
<dbReference type="InterPro" id="IPR036028">
    <property type="entry name" value="SH3-like_dom_sf"/>
</dbReference>
<feature type="transmembrane region" description="Helical" evidence="5">
    <location>
        <begin position="39"/>
        <end position="61"/>
    </location>
</feature>
<evidence type="ECO:0000313" key="7">
    <source>
        <dbReference type="EMBL" id="EDP43865.1"/>
    </source>
</evidence>
<dbReference type="Proteomes" id="UP000008837">
    <property type="component" value="Unassembled WGS sequence"/>
</dbReference>
<feature type="transmembrane region" description="Helical" evidence="5">
    <location>
        <begin position="73"/>
        <end position="97"/>
    </location>
</feature>
<dbReference type="InterPro" id="IPR001452">
    <property type="entry name" value="SH3_domain"/>
</dbReference>
<dbReference type="EMBL" id="AAYY01000006">
    <property type="protein sequence ID" value="EDP43865.1"/>
    <property type="molecule type" value="Genomic_DNA"/>
</dbReference>
<protein>
    <recommendedName>
        <fullName evidence="6">SH3 domain-containing protein</fullName>
    </recommendedName>
</protein>
<dbReference type="STRING" id="425265.A8Q0T2"/>
<keyword evidence="8" id="KW-1185">Reference proteome</keyword>
<dbReference type="SUPFAM" id="SSF50044">
    <property type="entry name" value="SH3-domain"/>
    <property type="match status" value="1"/>
</dbReference>
<name>A8Q0T2_MALGO</name>
<dbReference type="PRINTS" id="PR00452">
    <property type="entry name" value="SH3DOMAIN"/>
</dbReference>
<comment type="caution">
    <text evidence="7">The sequence shown here is derived from an EMBL/GenBank/DDBJ whole genome shotgun (WGS) entry which is preliminary data.</text>
</comment>
<sequence length="487" mass="52976">MEGDCRRAKKILNTFCPVGTQHGLDKVIPRSVLRKAKGFAIFTIFRVGFLMSARVGMGVVVAKLPSGEWSPPASIGIGGLGGGFNAGAEMVDFLVVLNSRAAVRSFMTAGSLQLGGNLSLAVGPLGRTGEASAAMNADMQFSAMYSYSVSRGLYGGITIEGTVLIERKDTNEKVYGGSVTPMQILSGQVEMPQFAIPLITRIEEATGKVPFADEDSSVIGNEDYNDLGYDAHFDDLYAPPQSIRRRTAPNAPSPVSYRQRLSGSPMDDLDEQLQSASLSGRSPSPPPPSRWRPPGVHHRSDPCTARGPSTYDAPTFSTSSKYRVDSFGRGSSSHSRTRTQDSLAHAAENPFSDMNAVLDDDIPHTQRYSQLHFQSHSIELPSDNYALLDVDSTQMPTPASCLRDPDPVQTHPIDLVDPSLLDGDLVVATHDYKAQRDSDLSFQRGDLIRVTRRTDKLDDWWMGELVANYREGPPESGEFPSNYTEPL</sequence>
<evidence type="ECO:0000256" key="4">
    <source>
        <dbReference type="SAM" id="MobiDB-lite"/>
    </source>
</evidence>
<dbReference type="GO" id="GO:0030479">
    <property type="term" value="C:actin cortical patch"/>
    <property type="evidence" value="ECO:0007669"/>
    <property type="project" value="TreeGrafter"/>
</dbReference>
<dbReference type="AlphaFoldDB" id="A8Q0T2"/>
<dbReference type="GO" id="GO:0051666">
    <property type="term" value="P:actin cortical patch localization"/>
    <property type="evidence" value="ECO:0007669"/>
    <property type="project" value="TreeGrafter"/>
</dbReference>
<organism evidence="7 8">
    <name type="scientific">Malassezia globosa (strain ATCC MYA-4612 / CBS 7966)</name>
    <name type="common">Dandruff-associated fungus</name>
    <dbReference type="NCBI Taxonomy" id="425265"/>
    <lineage>
        <taxon>Eukaryota</taxon>
        <taxon>Fungi</taxon>
        <taxon>Dikarya</taxon>
        <taxon>Basidiomycota</taxon>
        <taxon>Ustilaginomycotina</taxon>
        <taxon>Malasseziomycetes</taxon>
        <taxon>Malasseziales</taxon>
        <taxon>Malasseziaceae</taxon>
        <taxon>Malassezia</taxon>
    </lineage>
</organism>
<evidence type="ECO:0000256" key="1">
    <source>
        <dbReference type="ARBA" id="ARBA00007761"/>
    </source>
</evidence>
<dbReference type="OrthoDB" id="443981at2759"/>
<dbReference type="Pfam" id="PF04366">
    <property type="entry name" value="Ysc84"/>
    <property type="match status" value="1"/>
</dbReference>
<gene>
    <name evidence="7" type="ORF">MGL_2078</name>
</gene>
<dbReference type="GeneID" id="5855386"/>
<dbReference type="SMART" id="SM00326">
    <property type="entry name" value="SH3"/>
    <property type="match status" value="1"/>
</dbReference>
<dbReference type="CDD" id="cd11525">
    <property type="entry name" value="SYLF_SH3YL1_like"/>
    <property type="match status" value="1"/>
</dbReference>
<dbReference type="GO" id="GO:0035091">
    <property type="term" value="F:phosphatidylinositol binding"/>
    <property type="evidence" value="ECO:0007669"/>
    <property type="project" value="TreeGrafter"/>
</dbReference>
<evidence type="ECO:0000256" key="5">
    <source>
        <dbReference type="SAM" id="Phobius"/>
    </source>
</evidence>
<dbReference type="InterPro" id="IPR007461">
    <property type="entry name" value="Ysc84_actin-binding"/>
</dbReference>
<dbReference type="InterPro" id="IPR033643">
    <property type="entry name" value="SYLF_SH3YL1-like"/>
</dbReference>
<dbReference type="Gene3D" id="2.30.30.40">
    <property type="entry name" value="SH3 Domains"/>
    <property type="match status" value="1"/>
</dbReference>
<dbReference type="GO" id="GO:0051015">
    <property type="term" value="F:actin filament binding"/>
    <property type="evidence" value="ECO:0007669"/>
    <property type="project" value="TreeGrafter"/>
</dbReference>
<dbReference type="PANTHER" id="PTHR15629">
    <property type="entry name" value="SH3YL1 PROTEIN"/>
    <property type="match status" value="1"/>
</dbReference>
<keyword evidence="5" id="KW-0472">Membrane</keyword>
<dbReference type="PANTHER" id="PTHR15629:SF2">
    <property type="entry name" value="SH3 DOMAIN-CONTAINING YSC84-LIKE PROTEIN 1"/>
    <property type="match status" value="1"/>
</dbReference>
<dbReference type="PROSITE" id="PS50002">
    <property type="entry name" value="SH3"/>
    <property type="match status" value="1"/>
</dbReference>
<proteinExistence type="inferred from homology"/>
<dbReference type="CDD" id="cd00174">
    <property type="entry name" value="SH3"/>
    <property type="match status" value="1"/>
</dbReference>
<accession>A8Q0T2</accession>
<keyword evidence="5" id="KW-1133">Transmembrane helix</keyword>
<evidence type="ECO:0000259" key="6">
    <source>
        <dbReference type="PROSITE" id="PS50002"/>
    </source>
</evidence>
<reference evidence="7 8" key="1">
    <citation type="journal article" date="2007" name="Proc. Natl. Acad. Sci. U.S.A.">
        <title>Dandruff-associated Malassezia genomes reveal convergent and divergent virulence traits shared with plant and human fungal pathogens.</title>
        <authorList>
            <person name="Xu J."/>
            <person name="Saunders C.W."/>
            <person name="Hu P."/>
            <person name="Grant R.A."/>
            <person name="Boekhout T."/>
            <person name="Kuramae E.E."/>
            <person name="Kronstad J.W."/>
            <person name="Deangelis Y.M."/>
            <person name="Reeder N.L."/>
            <person name="Johnstone K.R."/>
            <person name="Leland M."/>
            <person name="Fieno A.M."/>
            <person name="Begley W.M."/>
            <person name="Sun Y."/>
            <person name="Lacey M.P."/>
            <person name="Chaudhary T."/>
            <person name="Keough T."/>
            <person name="Chu L."/>
            <person name="Sears R."/>
            <person name="Yuan B."/>
            <person name="Dawson T.L.Jr."/>
        </authorList>
    </citation>
    <scope>NUCLEOTIDE SEQUENCE [LARGE SCALE GENOMIC DNA]</scope>
    <source>
        <strain evidence="8">ATCC MYA-4612 / CBS 7966</strain>
    </source>
</reference>
<evidence type="ECO:0000256" key="2">
    <source>
        <dbReference type="ARBA" id="ARBA00022443"/>
    </source>
</evidence>
<dbReference type="InterPro" id="IPR051702">
    <property type="entry name" value="SH3_domain_YSC84-like"/>
</dbReference>
<evidence type="ECO:0000256" key="3">
    <source>
        <dbReference type="PROSITE-ProRule" id="PRU00192"/>
    </source>
</evidence>
<feature type="domain" description="SH3" evidence="6">
    <location>
        <begin position="421"/>
        <end position="487"/>
    </location>
</feature>
<dbReference type="KEGG" id="mgl:MGL_2078"/>
<dbReference type="FunCoup" id="A8Q0T2">
    <property type="interactions" value="22"/>
</dbReference>
<dbReference type="Pfam" id="PF00018">
    <property type="entry name" value="SH3_1"/>
    <property type="match status" value="1"/>
</dbReference>
<keyword evidence="2 3" id="KW-0728">SH3 domain</keyword>
<dbReference type="InParanoid" id="A8Q0T2"/>
<dbReference type="OMA" id="PIMDEPR"/>
<dbReference type="VEuPathDB" id="FungiDB:MGL_2078"/>
<evidence type="ECO:0000313" key="8">
    <source>
        <dbReference type="Proteomes" id="UP000008837"/>
    </source>
</evidence>
<keyword evidence="5" id="KW-0812">Transmembrane</keyword>
<dbReference type="GO" id="GO:0051017">
    <property type="term" value="P:actin filament bundle assembly"/>
    <property type="evidence" value="ECO:0007669"/>
    <property type="project" value="TreeGrafter"/>
</dbReference>